<dbReference type="GO" id="GO:0015074">
    <property type="term" value="P:DNA integration"/>
    <property type="evidence" value="ECO:0007669"/>
    <property type="project" value="UniProtKB-KW"/>
</dbReference>
<evidence type="ECO:0000259" key="5">
    <source>
        <dbReference type="PROSITE" id="PS51898"/>
    </source>
</evidence>
<dbReference type="PROSITE" id="PS51898">
    <property type="entry name" value="TYR_RECOMBINASE"/>
    <property type="match status" value="1"/>
</dbReference>
<keyword evidence="1" id="KW-0229">DNA integration</keyword>
<proteinExistence type="predicted"/>
<dbReference type="Gene3D" id="1.10.443.10">
    <property type="entry name" value="Intergrase catalytic core"/>
    <property type="match status" value="1"/>
</dbReference>
<dbReference type="AlphaFoldDB" id="B2VAW9"/>
<dbReference type="InterPro" id="IPR050090">
    <property type="entry name" value="Tyrosine_recombinase_XerCD"/>
</dbReference>
<dbReference type="Pfam" id="PF00589">
    <property type="entry name" value="Phage_integrase"/>
    <property type="match status" value="1"/>
</dbReference>
<accession>B2VAW9</accession>
<evidence type="ECO:0000313" key="7">
    <source>
        <dbReference type="Proteomes" id="UP000001726"/>
    </source>
</evidence>
<dbReference type="InterPro" id="IPR016423">
    <property type="entry name" value="Resolvase_Rsv"/>
</dbReference>
<feature type="domain" description="Tyr recombinase" evidence="5">
    <location>
        <begin position="71"/>
        <end position="284"/>
    </location>
</feature>
<evidence type="ECO:0000256" key="1">
    <source>
        <dbReference type="ARBA" id="ARBA00022908"/>
    </source>
</evidence>
<dbReference type="InterPro" id="IPR002104">
    <property type="entry name" value="Integrase_catalytic"/>
</dbReference>
<keyword evidence="6" id="KW-0614">Plasmid</keyword>
<dbReference type="HOGENOM" id="CLU_070567_0_0_6"/>
<keyword evidence="7" id="KW-1185">Reference proteome</keyword>
<evidence type="ECO:0000313" key="6">
    <source>
        <dbReference type="EMBL" id="CAO94888.1"/>
    </source>
</evidence>
<dbReference type="GO" id="GO:0003677">
    <property type="term" value="F:DNA binding"/>
    <property type="evidence" value="ECO:0007669"/>
    <property type="project" value="InterPro"/>
</dbReference>
<dbReference type="PANTHER" id="PTHR30349:SF90">
    <property type="entry name" value="TYROSINE RECOMBINASE XERD"/>
    <property type="match status" value="1"/>
</dbReference>
<evidence type="ECO:0000256" key="2">
    <source>
        <dbReference type="ARBA" id="ARBA00023172"/>
    </source>
</evidence>
<reference evidence="6 7" key="1">
    <citation type="journal article" date="2008" name="Environ. Microbiol.">
        <title>The genome of Erwinia tasmaniensis strain Et1/99, a non-pathogenic bacterium in the genus Erwinia.</title>
        <authorList>
            <person name="Kube M."/>
            <person name="Migdoll A.M."/>
            <person name="Mueller I."/>
            <person name="Kuhl H."/>
            <person name="Beck A."/>
            <person name="Reinhardt R."/>
            <person name="Geider K."/>
        </authorList>
    </citation>
    <scope>NUCLEOTIDE SEQUENCE [LARGE SCALE GENOMIC DNA]</scope>
    <source>
        <strain evidence="7">DSM 17950 / CFBP 7177 / CIP 109463 / NCPPB 4357 / Et1/99</strain>
        <plasmid evidence="7">pET49</plasmid>
    </source>
</reference>
<organism evidence="6 7">
    <name type="scientific">Erwinia tasmaniensis (strain DSM 17950 / CFBP 7177 / CIP 109463 / NCPPB 4357 / Et1/99)</name>
    <dbReference type="NCBI Taxonomy" id="465817"/>
    <lineage>
        <taxon>Bacteria</taxon>
        <taxon>Pseudomonadati</taxon>
        <taxon>Pseudomonadota</taxon>
        <taxon>Gammaproteobacteria</taxon>
        <taxon>Enterobacterales</taxon>
        <taxon>Erwiniaceae</taxon>
        <taxon>Erwinia</taxon>
    </lineage>
</organism>
<protein>
    <submittedName>
        <fullName evidence="6">Predicted phage integrase</fullName>
    </submittedName>
</protein>
<name>B2VAW9_ERWT9</name>
<dbReference type="InterPro" id="IPR011010">
    <property type="entry name" value="DNA_brk_join_enz"/>
</dbReference>
<evidence type="ECO:0000256" key="3">
    <source>
        <dbReference type="PIRSR" id="PIRSR004576-50"/>
    </source>
</evidence>
<feature type="active site" description="O-(3'-phospho-DNA)-tyrosine intermediate" evidence="3">
    <location>
        <position position="270"/>
    </location>
</feature>
<dbReference type="Proteomes" id="UP000001726">
    <property type="component" value="Plasmid pET49"/>
</dbReference>
<evidence type="ECO:0000256" key="4">
    <source>
        <dbReference type="SAM" id="MobiDB-lite"/>
    </source>
</evidence>
<gene>
    <name evidence="6" type="ordered locus">ETA_pET490460</name>
</gene>
<dbReference type="PANTHER" id="PTHR30349">
    <property type="entry name" value="PHAGE INTEGRASE-RELATED"/>
    <property type="match status" value="1"/>
</dbReference>
<feature type="region of interest" description="Disordered" evidence="4">
    <location>
        <begin position="142"/>
        <end position="166"/>
    </location>
</feature>
<sequence>MCMAERPDNGGLQPGGGSGFYQDAEIELLSHLPAGNVQISRSVTVPGRVAGSWSLDAARTMRDYAAHLGAGLPKYLLAPEVGLLLSYIDDLTARMYFETLWNTGARLNEALALTPACFTLEPSRRHPQAVVMLKTLKQRNREAVRGRGRPAADADTLHPDPRYRKPPEPGIRIVPLLDAAYVQRMREYLATWRKRVKHVPVWEVRSRQTPLNWLNGAVSRAKSDGVTFTITVTPHTFRHSFAMHLLMSGVPEKTIQGLLGHRYARSTEVYTRVFSLDVLTGNGLSFSCDAQTARQMLKG</sequence>
<dbReference type="EMBL" id="CU468131">
    <property type="protein sequence ID" value="CAO94888.1"/>
    <property type="molecule type" value="Genomic_DNA"/>
</dbReference>
<dbReference type="InterPro" id="IPR013762">
    <property type="entry name" value="Integrase-like_cat_sf"/>
</dbReference>
<dbReference type="KEGG" id="eta:ETA_pET490460"/>
<dbReference type="GO" id="GO:0006310">
    <property type="term" value="P:DNA recombination"/>
    <property type="evidence" value="ECO:0007669"/>
    <property type="project" value="UniProtKB-KW"/>
</dbReference>
<dbReference type="PIRSF" id="PIRSF004576">
    <property type="entry name" value="Resolvase_Rsv"/>
    <property type="match status" value="1"/>
</dbReference>
<keyword evidence="2" id="KW-0233">DNA recombination</keyword>
<geneLocation type="plasmid" evidence="6 7">
    <name>pET49</name>
</geneLocation>
<dbReference type="SUPFAM" id="SSF56349">
    <property type="entry name" value="DNA breaking-rejoining enzymes"/>
    <property type="match status" value="1"/>
</dbReference>